<dbReference type="PROSITE" id="PS50110">
    <property type="entry name" value="RESPONSE_REGULATORY"/>
    <property type="match status" value="2"/>
</dbReference>
<comment type="catalytic activity">
    <reaction evidence="2">
        <text>2 GTP = 3',3'-c-di-GMP + 2 diphosphate</text>
        <dbReference type="Rhea" id="RHEA:24898"/>
        <dbReference type="ChEBI" id="CHEBI:33019"/>
        <dbReference type="ChEBI" id="CHEBI:37565"/>
        <dbReference type="ChEBI" id="CHEBI:58805"/>
        <dbReference type="EC" id="2.7.7.65"/>
    </reaction>
</comment>
<gene>
    <name evidence="6" type="primary">pleD</name>
    <name evidence="6" type="ORF">ANPL_02125</name>
</gene>
<organism evidence="6 7">
    <name type="scientific">Anaplasma platys</name>
    <dbReference type="NCBI Taxonomy" id="949"/>
    <lineage>
        <taxon>Bacteria</taxon>
        <taxon>Pseudomonadati</taxon>
        <taxon>Pseudomonadota</taxon>
        <taxon>Alphaproteobacteria</taxon>
        <taxon>Rickettsiales</taxon>
        <taxon>Anaplasmataceae</taxon>
        <taxon>Anaplasma</taxon>
    </lineage>
</organism>
<sequence>MHSVAGSQICAGLLLFMIGDLLYIAAVLQDSLALDNAGTNMTARILVVDDLPANIKLLQAKLAKEYYSVLTAMSGPEAIEMAKAHQPDIILLDVMMPGMDGYETCKLLRADPAITYIPIVMVTALDNTTENRVNGLSSGADDFLTKPIDDIALLSRIRSLTRFKIIVDELRLRGKTTEDMSMIDGSIMHYANQIADGKILIIDEDKIRAEGINNVLQAYFQETAIFSDPTQTMDFKNTASYDLLIMDLHFAGDGLRLCSEFRNCNEETRYTPVLLVFDEGEDRTILRKAFEIGISDYLMIPICNNELIARVNLQIKRKRYQDALRMHLKSNAEMSIKDPLTGCYNRRYFDMYFQNIAKESVEKEKDLSVMILDLDHFKQVNDTLGHPIGDELLKKMQERIFDSIRISDLLARLGGEEFVIILPETNARKATSVAERLRKGVAEVPFITSAGPIIKTLSIGVAEFRRSVETPEQLLARADELLYEAKKSRNAVVSDAVSTKHGSSES</sequence>
<feature type="domain" description="Response regulatory" evidence="4">
    <location>
        <begin position="198"/>
        <end position="315"/>
    </location>
</feature>
<keyword evidence="3" id="KW-0597">Phosphoprotein</keyword>
<dbReference type="Gene3D" id="3.30.70.270">
    <property type="match status" value="1"/>
</dbReference>
<dbReference type="KEGG" id="aplt:ANPL_02125"/>
<dbReference type="GO" id="GO:0052621">
    <property type="term" value="F:diguanylate cyclase activity"/>
    <property type="evidence" value="ECO:0007669"/>
    <property type="project" value="UniProtKB-EC"/>
</dbReference>
<dbReference type="SMART" id="SM00448">
    <property type="entry name" value="REC"/>
    <property type="match status" value="2"/>
</dbReference>
<keyword evidence="7" id="KW-1185">Reference proteome</keyword>
<dbReference type="EC" id="2.7.7.65" evidence="1"/>
<dbReference type="Proteomes" id="UP000500930">
    <property type="component" value="Chromosome"/>
</dbReference>
<dbReference type="PANTHER" id="PTHR45138:SF9">
    <property type="entry name" value="DIGUANYLATE CYCLASE DGCM-RELATED"/>
    <property type="match status" value="1"/>
</dbReference>
<dbReference type="InterPro" id="IPR001789">
    <property type="entry name" value="Sig_transdc_resp-reg_receiver"/>
</dbReference>
<dbReference type="NCBIfam" id="TIGR00254">
    <property type="entry name" value="GGDEF"/>
    <property type="match status" value="1"/>
</dbReference>
<dbReference type="PANTHER" id="PTHR45138">
    <property type="entry name" value="REGULATORY COMPONENTS OF SENSORY TRANSDUCTION SYSTEM"/>
    <property type="match status" value="1"/>
</dbReference>
<dbReference type="SMART" id="SM00267">
    <property type="entry name" value="GGDEF"/>
    <property type="match status" value="1"/>
</dbReference>
<evidence type="ECO:0000256" key="1">
    <source>
        <dbReference type="ARBA" id="ARBA00012528"/>
    </source>
</evidence>
<dbReference type="InterPro" id="IPR011006">
    <property type="entry name" value="CheY-like_superfamily"/>
</dbReference>
<name>A0A858PYM9_9RICK</name>
<feature type="domain" description="Response regulatory" evidence="4">
    <location>
        <begin position="44"/>
        <end position="161"/>
    </location>
</feature>
<feature type="modified residue" description="4-aspartylphosphate" evidence="3">
    <location>
        <position position="247"/>
    </location>
</feature>
<dbReference type="CDD" id="cd17538">
    <property type="entry name" value="REC_D1_PleD-like"/>
    <property type="match status" value="1"/>
</dbReference>
<dbReference type="NCBIfam" id="NF007135">
    <property type="entry name" value="PRK09581.1"/>
    <property type="match status" value="1"/>
</dbReference>
<evidence type="ECO:0000313" key="6">
    <source>
        <dbReference type="EMBL" id="QJC27658.1"/>
    </source>
</evidence>
<feature type="modified residue" description="4-aspartylphosphate" evidence="3">
    <location>
        <position position="93"/>
    </location>
</feature>
<dbReference type="EMBL" id="CP046391">
    <property type="protein sequence ID" value="QJC27658.1"/>
    <property type="molecule type" value="Genomic_DNA"/>
</dbReference>
<feature type="domain" description="GGDEF" evidence="5">
    <location>
        <begin position="365"/>
        <end position="497"/>
    </location>
</feature>
<dbReference type="PROSITE" id="PS50887">
    <property type="entry name" value="GGDEF"/>
    <property type="match status" value="1"/>
</dbReference>
<dbReference type="Gene3D" id="3.40.50.2300">
    <property type="match status" value="2"/>
</dbReference>
<dbReference type="Pfam" id="PF00072">
    <property type="entry name" value="Response_reg"/>
    <property type="match status" value="2"/>
</dbReference>
<evidence type="ECO:0000256" key="3">
    <source>
        <dbReference type="PROSITE-ProRule" id="PRU00169"/>
    </source>
</evidence>
<evidence type="ECO:0000259" key="4">
    <source>
        <dbReference type="PROSITE" id="PS50110"/>
    </source>
</evidence>
<dbReference type="GO" id="GO:0000160">
    <property type="term" value="P:phosphorelay signal transduction system"/>
    <property type="evidence" value="ECO:0007669"/>
    <property type="project" value="InterPro"/>
</dbReference>
<dbReference type="Pfam" id="PF00990">
    <property type="entry name" value="GGDEF"/>
    <property type="match status" value="1"/>
</dbReference>
<protein>
    <recommendedName>
        <fullName evidence="1">diguanylate cyclase</fullName>
        <ecNumber evidence="1">2.7.7.65</ecNumber>
    </recommendedName>
</protein>
<dbReference type="CDD" id="cd01949">
    <property type="entry name" value="GGDEF"/>
    <property type="match status" value="1"/>
</dbReference>
<dbReference type="InterPro" id="IPR029787">
    <property type="entry name" value="Nucleotide_cyclase"/>
</dbReference>
<dbReference type="AlphaFoldDB" id="A0A858PYM9"/>
<dbReference type="SUPFAM" id="SSF52172">
    <property type="entry name" value="CheY-like"/>
    <property type="match status" value="2"/>
</dbReference>
<evidence type="ECO:0000256" key="2">
    <source>
        <dbReference type="ARBA" id="ARBA00034247"/>
    </source>
</evidence>
<evidence type="ECO:0000313" key="7">
    <source>
        <dbReference type="Proteomes" id="UP000500930"/>
    </source>
</evidence>
<dbReference type="FunFam" id="3.30.70.270:FF:000001">
    <property type="entry name" value="Diguanylate cyclase domain protein"/>
    <property type="match status" value="1"/>
</dbReference>
<dbReference type="InterPro" id="IPR050469">
    <property type="entry name" value="Diguanylate_Cyclase"/>
</dbReference>
<dbReference type="SUPFAM" id="SSF55073">
    <property type="entry name" value="Nucleotide cyclase"/>
    <property type="match status" value="1"/>
</dbReference>
<evidence type="ECO:0000259" key="5">
    <source>
        <dbReference type="PROSITE" id="PS50887"/>
    </source>
</evidence>
<reference evidence="6 7" key="1">
    <citation type="journal article" date="2020" name="Pathogens">
        <title>First Whole Genome Sequence of Anaplasma platys, an Obligate Intracellular Rickettsial Pathogen of Dogs.</title>
        <authorList>
            <person name="Llanes A."/>
            <person name="Rajeev S."/>
        </authorList>
    </citation>
    <scope>NUCLEOTIDE SEQUENCE [LARGE SCALE GENOMIC DNA]</scope>
    <source>
        <strain evidence="6 7">S3</strain>
    </source>
</reference>
<dbReference type="FunFam" id="3.40.50.2300:FF:000574">
    <property type="entry name" value="Response regulator PleD"/>
    <property type="match status" value="1"/>
</dbReference>
<dbReference type="InterPro" id="IPR000160">
    <property type="entry name" value="GGDEF_dom"/>
</dbReference>
<dbReference type="InterPro" id="IPR043128">
    <property type="entry name" value="Rev_trsase/Diguanyl_cyclase"/>
</dbReference>
<accession>A0A858PYM9</accession>
<proteinExistence type="predicted"/>